<dbReference type="InterPro" id="IPR003961">
    <property type="entry name" value="FN3_dom"/>
</dbReference>
<evidence type="ECO:0000256" key="4">
    <source>
        <dbReference type="SAM" id="SignalP"/>
    </source>
</evidence>
<keyword evidence="2" id="KW-1015">Disulfide bond</keyword>
<feature type="domain" description="Fibronectin type-III" evidence="5">
    <location>
        <begin position="363"/>
        <end position="456"/>
    </location>
</feature>
<dbReference type="Pfam" id="PF18962">
    <property type="entry name" value="Por_Secre_tail"/>
    <property type="match status" value="1"/>
</dbReference>
<sequence length="3122" mass="342926">MRINFYHPINATFLQNICLRLAILSVMCFASGTIQASVSGYGSEEVSVSVDYSSGYLNVNWRDYRTNSTCDDYMHSARVYYRIGQSGTWIQIYDQNSTIAAVAHSSSAANERRTTIFRTMPATFFEQTVQVRFTGSWKEEDGFFCDGNTNGKDFTYTLNNTIDAPRNVTASSNSYCDKVRLTWDDGSNVNGLNPTRVRIIRNGVASSNYVYSSTNLADYTEGPTAVDLNLSVQTYLEWTNDGQTRFAYGGTVNVTGKKYGPPGKAEGVYLEQANCNGQIQVNWNWSNSTNPSNFLIERSTDSSFTTFTTLTVSGSDRSVRDANTMIGQVYYYRVFAQDNCPNSTTLKTKSEVSTRATEVGLGIPTKPAVKNISVNSVNKSVTLTWTDNTNLEDGFKVVRQSGSGQVEFDVAANDTSYTDNTADNCTNYTYLVKTYNSCKTTGVISTNSLSAYIPSDISQTFSNNGKLEATDGEFGERIDIKWSTPNKQNDDWSILRINPITNDTVPIANLDGRVKSFTDNTADANTLYKYLISGESNCAGNVVYSDTTSDFGFRLAFGTINGQITYSGGSAVKGVKVTALAASGASGKSGGFNGTSSYATISNSAKLSDSLVSVLAYVRPSTTSGIQTVISKISGTKGYQLFIEGGQLKVKIGTTTKQVSIPNFTAGNWISVGTIVSSDSVKLLHNGKYLGVFAHSEGANIKNTSSIEIGRNGTTNYFKGEIDEVRLYNKPLSKQEYERSFDVYINPSMDGLVGYWRFDEGFGVTAYDYSKTLLTTNKNHATLSNVTWSNAKPSTSQLTAGAYTDSLGSYFIPFVPYLGSGDNYTIRPEFGTHTFTPATTTLLIGTGSANYTGQNFTDNSSFTVSGTVKFKNTSCFVKDARIKIDGEVVIRNGEVATTNDSGKFTIQVPIGPHVVTVEQTSHVYSAGRYPAVGTRNFQQNVTGIEFIDSTLVRVVGRVAGGSIQKALPPALGKGKNNIGVASIPFKAQQGNGCLTTQTTTDSNTGEYAIDLPPMRFEIPNFNVISNASIQFNNNALLDITNVPPVVTSIDSVFRDSLGIKQLVRVDSAHYQRQRDFIQTVSPSIDVRSANRPVNKYGSDTVTYSNSGVKILIPSDSLGLNYPIFEENKEYTWNISAFQIYTNKDNGMTVLDSVPMTEGNIIIVNNLASEPRQEFKFRITDTTKFSGVQEYTFTGGQSNTAADQTNPEYSFSKTCEITLAPQNGNAVSWKPNVNDTKSQFFRGIVFGGKALGNSFATAGPQVVTMVLRDPPGTRSKASWERASTVTNSYSFGVQAGVASNLSSEISLGTEFDVGLGYTTPTKIEASAKNDISVEASIGANGELIESTTNSLGISTGTGDEFVGGNADLFFGRSMNMDFGLSQVLSLIDANHCNGNCASTTYRYNGVDYKIGTYVSMYAIPKGYQTEFVFTQAGIENSVIPKLEALRNQFLLNSSKYTSVPASHPNFGKSNDDITLTNPTPDPESNSLEDSTGESYTFKGYIRVDTTYTSPFTGVSRTMTMYEGVDSVWWYNKQITLWKDALAENERAKVTANQSNLDKNISYQGGSTQTHTNTTTKSLGGAITIGFNLSKEMTLAVGAEIGGTGAKVEQSTSLSMQTNATIGTKEETSTTFSYTLDDPDALDEFSVDVFKARDGFGPIFKTRGGQTSCPYQGEVKTKYYQPGTIIDQATIQLEDPGITASPSVLFNIPANGQGNINLSLINNGLEDVVYSLKVLENTNPNGAILKIDGISPNRDFAVPASTSINKTLVVEKGPNHIAYDSIGLVFHSRCQYAFGTAGYKDIADTVYFSVYFLPSCTELDVQSPQNQFVANNTYSNVLPVIISGYDINYGGLEKIQLQYKPSNQASWVPLGREWFKDTNDIDTRYPNHVDPQLIPRNQSYINYSFEMDQLIDRNYDLRAIATCKIPFNPDFSQESKVVSGVFDRVNPHPFGSPSPADGVLDPNDDIAIRFNEVIEAGSLTPDNFQITGVLNGQELRHDKAVAFDGATGFLQIANGFDFASGSFTIEFWAKRDVIGTDQTIISQGASNNNVFAIGFNAANQIDVKLGNQNYMSTFAITDTAYWHHYTVTYDKDNLVLEITERDAQTSQLSTNNNFFANFTSGGKTFVGKSSVSNAHFFNGSMHQLRIWNKALTSGEVSSRINQNLHGREAGLIGYWPMDEGKGMLAEDKARFRHAEMNANWEINPKGTAAQFDGLTKYAVVDSAGTLAITQEMDMSIEFWFKTVGGRLQTFLSNGSGRLVANDANRNGWNIEMNAQNEIWVKNDSFAFKAVQTNYADNKWHHFALVVNRLANTTAYIDGVQQKSTSSTNFWGFGAAKLAIGARFSVIANQEVFDQYFTGFMDEVRIWNTALLRDNIELNRYNRMKGDEFGLLAYYPFESYRLELGTPVLDVSLGNQSGVLPNASRLNLRAANGSIYSIETPAIALQRPVEKIKYSWSVNGDEIVITPNEQAANIENVTLNISVKGVKDLHGNEMQSPKTWIAFVNKNQVLWQDAEKNLSKELNDTLTFTSKVINSGGEVKNFTISNIPSWLTATPASGTINPLSTKTIKFTVNQGVNIGDFTEDVLLTTDFGFNEKLLVKLKVAKTSPNFHLDPSLYQQSMSVIGQIRINGQVSTNPDDKLVAFINGEVRGVANLQYVPTYDKYVAFLDVYSNTSDSIYFQVWNASQGQIHTDINPVLFFNNNDLVGSPVSPQYFDAVNNISKPIILKSGWNWVSFPLMDNKMNSFHNFFEELNLRDGDMVKTIGNNANAQYGGTAIGWSGNLVNQGLKNEISYLIKMSVRDTLNYKGLAIDPDTVQIDVVNGWNRIGFVSLRNMQVSTALANFNAQDGDIIKSQERFSYFDSNLGWIGSLQTLEPTKGYLLKSTANTSFVYPRQGLLRQRTELPAQMELEDMLTERYSLNPYNYEAGVSAIVKVEVCEEVVQNENVILTAFLGEELRGWSESATKVNDVLGYQYFLTAYGEGNDQFEYILIDTVTNKKIALLGNLVFEKNGLQGTPNKPIVVHPTTKVDCDEFKVEVSPIEAMNLVYPNPFRNTLNITVPTDLGEAIEVSLIDSYGRVLHQEKSAQGSLLNWSKIAGSKEIAQGVYYIRFSSDAGQKVEKVVKY</sequence>
<dbReference type="PROSITE" id="PS50853">
    <property type="entry name" value="FN3"/>
    <property type="match status" value="1"/>
</dbReference>
<evidence type="ECO:0000259" key="5">
    <source>
        <dbReference type="PROSITE" id="PS50853"/>
    </source>
</evidence>
<evidence type="ECO:0000313" key="6">
    <source>
        <dbReference type="EMBL" id="NBG65098.1"/>
    </source>
</evidence>
<dbReference type="Gene3D" id="2.60.40.10">
    <property type="entry name" value="Immunoglobulins"/>
    <property type="match status" value="2"/>
</dbReference>
<evidence type="ECO:0000256" key="3">
    <source>
        <dbReference type="SAM" id="MobiDB-lite"/>
    </source>
</evidence>
<dbReference type="InterPro" id="IPR013320">
    <property type="entry name" value="ConA-like_dom_sf"/>
</dbReference>
<dbReference type="SMART" id="SM00560">
    <property type="entry name" value="LamGL"/>
    <property type="match status" value="2"/>
</dbReference>
<reference evidence="6 7" key="1">
    <citation type="submission" date="2019-12" db="EMBL/GenBank/DDBJ databases">
        <authorList>
            <person name="Zhao J."/>
        </authorList>
    </citation>
    <scope>NUCLEOTIDE SEQUENCE [LARGE SCALE GENOMIC DNA]</scope>
    <source>
        <strain evidence="6 7">S-15</strain>
    </source>
</reference>
<dbReference type="GO" id="GO:0005975">
    <property type="term" value="P:carbohydrate metabolic process"/>
    <property type="evidence" value="ECO:0007669"/>
    <property type="project" value="UniProtKB-ARBA"/>
</dbReference>
<feature type="region of interest" description="Disordered" evidence="3">
    <location>
        <begin position="1461"/>
        <end position="1490"/>
    </location>
</feature>
<dbReference type="SUPFAM" id="SSF49899">
    <property type="entry name" value="Concanavalin A-like lectins/glucanases"/>
    <property type="match status" value="3"/>
</dbReference>
<dbReference type="NCBIfam" id="TIGR04183">
    <property type="entry name" value="Por_Secre_tail"/>
    <property type="match status" value="1"/>
</dbReference>
<evidence type="ECO:0000313" key="7">
    <source>
        <dbReference type="Proteomes" id="UP000470771"/>
    </source>
</evidence>
<dbReference type="Gene3D" id="2.60.120.200">
    <property type="match status" value="3"/>
</dbReference>
<name>A0A6N9NEP4_9FLAO</name>
<evidence type="ECO:0000256" key="2">
    <source>
        <dbReference type="ARBA" id="ARBA00023157"/>
    </source>
</evidence>
<dbReference type="InterPro" id="IPR006558">
    <property type="entry name" value="LamG-like"/>
</dbReference>
<protein>
    <submittedName>
        <fullName evidence="6">T9SS type A sorting domain-containing protein</fullName>
    </submittedName>
</protein>
<organism evidence="6 7">
    <name type="scientific">Acidiluteibacter ferrifornacis</name>
    <dbReference type="NCBI Taxonomy" id="2692424"/>
    <lineage>
        <taxon>Bacteria</taxon>
        <taxon>Pseudomonadati</taxon>
        <taxon>Bacteroidota</taxon>
        <taxon>Flavobacteriia</taxon>
        <taxon>Flavobacteriales</taxon>
        <taxon>Cryomorphaceae</taxon>
        <taxon>Acidiluteibacter</taxon>
    </lineage>
</organism>
<dbReference type="RefSeq" id="WP_160631912.1">
    <property type="nucleotide sequence ID" value="NZ_WWNE01000004.1"/>
</dbReference>
<dbReference type="SUPFAM" id="SSF49265">
    <property type="entry name" value="Fibronectin type III"/>
    <property type="match status" value="2"/>
</dbReference>
<accession>A0A6N9NEP4</accession>
<keyword evidence="7" id="KW-1185">Reference proteome</keyword>
<keyword evidence="1 4" id="KW-0732">Signal</keyword>
<dbReference type="Pfam" id="PF13385">
    <property type="entry name" value="Laminin_G_3"/>
    <property type="match status" value="3"/>
</dbReference>
<dbReference type="InterPro" id="IPR026444">
    <property type="entry name" value="Secre_tail"/>
</dbReference>
<dbReference type="GO" id="GO:0004553">
    <property type="term" value="F:hydrolase activity, hydrolyzing O-glycosyl compounds"/>
    <property type="evidence" value="ECO:0007669"/>
    <property type="project" value="UniProtKB-ARBA"/>
</dbReference>
<feature type="compositionally biased region" description="Polar residues" evidence="3">
    <location>
        <begin position="1471"/>
        <end position="1490"/>
    </location>
</feature>
<dbReference type="EMBL" id="WWNE01000004">
    <property type="protein sequence ID" value="NBG65098.1"/>
    <property type="molecule type" value="Genomic_DNA"/>
</dbReference>
<feature type="chain" id="PRO_5027008997" evidence="4">
    <location>
        <begin position="37"/>
        <end position="3122"/>
    </location>
</feature>
<dbReference type="InterPro" id="IPR013783">
    <property type="entry name" value="Ig-like_fold"/>
</dbReference>
<gene>
    <name evidence="6" type="ORF">GQN54_03155</name>
</gene>
<dbReference type="InterPro" id="IPR036116">
    <property type="entry name" value="FN3_sf"/>
</dbReference>
<evidence type="ECO:0000256" key="1">
    <source>
        <dbReference type="ARBA" id="ARBA00022729"/>
    </source>
</evidence>
<proteinExistence type="predicted"/>
<dbReference type="Proteomes" id="UP000470771">
    <property type="component" value="Unassembled WGS sequence"/>
</dbReference>
<feature type="signal peptide" evidence="4">
    <location>
        <begin position="1"/>
        <end position="36"/>
    </location>
</feature>
<comment type="caution">
    <text evidence="6">The sequence shown here is derived from an EMBL/GenBank/DDBJ whole genome shotgun (WGS) entry which is preliminary data.</text>
</comment>